<organism evidence="3 5">
    <name type="scientific">Fulvivirga sedimenti</name>
    <dbReference type="NCBI Taxonomy" id="2879465"/>
    <lineage>
        <taxon>Bacteria</taxon>
        <taxon>Pseudomonadati</taxon>
        <taxon>Bacteroidota</taxon>
        <taxon>Cytophagia</taxon>
        <taxon>Cytophagales</taxon>
        <taxon>Fulvivirgaceae</taxon>
        <taxon>Fulvivirga</taxon>
    </lineage>
</organism>
<proteinExistence type="predicted"/>
<dbReference type="Proteomes" id="UP001139409">
    <property type="component" value="Unassembled WGS sequence"/>
</dbReference>
<dbReference type="AlphaFoldDB" id="A0A9X1HV25"/>
<evidence type="ECO:0000256" key="1">
    <source>
        <dbReference type="SAM" id="Phobius"/>
    </source>
</evidence>
<comment type="caution">
    <text evidence="3">The sequence shown here is derived from an EMBL/GenBank/DDBJ whole genome shotgun (WGS) entry which is preliminary data.</text>
</comment>
<evidence type="ECO:0000313" key="2">
    <source>
        <dbReference type="EMBL" id="MCA6075525.1"/>
    </source>
</evidence>
<dbReference type="EMBL" id="JAIXNE010000003">
    <property type="protein sequence ID" value="MCA6076702.1"/>
    <property type="molecule type" value="Genomic_DNA"/>
</dbReference>
<feature type="transmembrane region" description="Helical" evidence="1">
    <location>
        <begin position="96"/>
        <end position="119"/>
    </location>
</feature>
<feature type="transmembrane region" description="Helical" evidence="1">
    <location>
        <begin position="125"/>
        <end position="148"/>
    </location>
</feature>
<keyword evidence="5" id="KW-1185">Reference proteome</keyword>
<feature type="transmembrane region" description="Helical" evidence="1">
    <location>
        <begin position="236"/>
        <end position="256"/>
    </location>
</feature>
<dbReference type="RefSeq" id="WP_225698625.1">
    <property type="nucleotide sequence ID" value="NZ_JAIXNE010000002.1"/>
</dbReference>
<keyword evidence="1" id="KW-1133">Transmembrane helix</keyword>
<evidence type="ECO:0000313" key="4">
    <source>
        <dbReference type="EMBL" id="MCA6077830.1"/>
    </source>
</evidence>
<evidence type="ECO:0000313" key="3">
    <source>
        <dbReference type="EMBL" id="MCA6076702.1"/>
    </source>
</evidence>
<feature type="transmembrane region" description="Helical" evidence="1">
    <location>
        <begin position="268"/>
        <end position="288"/>
    </location>
</feature>
<feature type="transmembrane region" description="Helical" evidence="1">
    <location>
        <begin position="295"/>
        <end position="313"/>
    </location>
</feature>
<gene>
    <name evidence="2" type="ORF">LDX50_11650</name>
    <name evidence="3" type="ORF">LDX50_17620</name>
    <name evidence="4" type="ORF">LDX50_23340</name>
</gene>
<name>A0A9X1HV25_9BACT</name>
<dbReference type="InterPro" id="IPR036259">
    <property type="entry name" value="MFS_trans_sf"/>
</dbReference>
<feature type="transmembrane region" description="Helical" evidence="1">
    <location>
        <begin position="319"/>
        <end position="343"/>
    </location>
</feature>
<dbReference type="Gene3D" id="1.20.1250.20">
    <property type="entry name" value="MFS general substrate transporter like domains"/>
    <property type="match status" value="1"/>
</dbReference>
<feature type="transmembrane region" description="Helical" evidence="1">
    <location>
        <begin position="59"/>
        <end position="84"/>
    </location>
</feature>
<reference evidence="3" key="1">
    <citation type="submission" date="2021-09" db="EMBL/GenBank/DDBJ databases">
        <title>Fulvivirga sp. isolated from coastal sediment.</title>
        <authorList>
            <person name="Yu H."/>
        </authorList>
    </citation>
    <scope>NUCLEOTIDE SEQUENCE</scope>
    <source>
        <strain evidence="3">1062</strain>
    </source>
</reference>
<dbReference type="SUPFAM" id="SSF103473">
    <property type="entry name" value="MFS general substrate transporter"/>
    <property type="match status" value="1"/>
</dbReference>
<evidence type="ECO:0000313" key="5">
    <source>
        <dbReference type="Proteomes" id="UP001139409"/>
    </source>
</evidence>
<keyword evidence="1" id="KW-0472">Membrane</keyword>
<feature type="transmembrane region" description="Helical" evidence="1">
    <location>
        <begin position="29"/>
        <end position="47"/>
    </location>
</feature>
<sequence>MYTYSQQTGVKSSQPVITLDNTSIKWPEVLSLGALNAAIAISWIAYLEYQPVLLQRFGLTGLSTLLVFVKALVLILVPVVAGWIADRNLARRSKYFMTYMIGISATAMIFMIVASIISLGPEHGIAAILPVMVVLWLIGMAVFIAPAYSMLVSFANKKNLPIAMGVVILITDLIYSLEPLVISLIQFFGETLTFVVGGILVLGTGYLFYRLTTDEVYERVQQSANPGSVKTSVSTILKIGLMLGVGRAFLVEYIPVNSPLKIFNGDQFSFMALGLAALIAFVSSRYVIRTGIRSVLQYTIGMMIIGILIILMAGNNSVLFVAGSLLLATGFGLANVSGLPYVFGRIAPRHITIGIGAFLGASAIAEGIFEIWYAL</sequence>
<feature type="transmembrane region" description="Helical" evidence="1">
    <location>
        <begin position="355"/>
        <end position="374"/>
    </location>
</feature>
<dbReference type="EMBL" id="JAIXNE010000002">
    <property type="protein sequence ID" value="MCA6075525.1"/>
    <property type="molecule type" value="Genomic_DNA"/>
</dbReference>
<dbReference type="EMBL" id="JAIXNE010000004">
    <property type="protein sequence ID" value="MCA6077830.1"/>
    <property type="molecule type" value="Genomic_DNA"/>
</dbReference>
<keyword evidence="1" id="KW-0812">Transmembrane</keyword>
<feature type="transmembrane region" description="Helical" evidence="1">
    <location>
        <begin position="160"/>
        <end position="185"/>
    </location>
</feature>
<feature type="transmembrane region" description="Helical" evidence="1">
    <location>
        <begin position="191"/>
        <end position="209"/>
    </location>
</feature>
<protein>
    <submittedName>
        <fullName evidence="3">MFS transporter</fullName>
    </submittedName>
</protein>
<accession>A0A9X1HV25</accession>